<keyword evidence="1" id="KW-0812">Transmembrane</keyword>
<reference evidence="2 3" key="1">
    <citation type="submission" date="2019-02" db="EMBL/GenBank/DDBJ databases">
        <title>Deep-cultivation of Planctomycetes and their phenomic and genomic characterization uncovers novel biology.</title>
        <authorList>
            <person name="Wiegand S."/>
            <person name="Jogler M."/>
            <person name="Boedeker C."/>
            <person name="Pinto D."/>
            <person name="Vollmers J."/>
            <person name="Rivas-Marin E."/>
            <person name="Kohn T."/>
            <person name="Peeters S.H."/>
            <person name="Heuer A."/>
            <person name="Rast P."/>
            <person name="Oberbeckmann S."/>
            <person name="Bunk B."/>
            <person name="Jeske O."/>
            <person name="Meyerdierks A."/>
            <person name="Storesund J.E."/>
            <person name="Kallscheuer N."/>
            <person name="Luecker S."/>
            <person name="Lage O.M."/>
            <person name="Pohl T."/>
            <person name="Merkel B.J."/>
            <person name="Hornburger P."/>
            <person name="Mueller R.-W."/>
            <person name="Bruemmer F."/>
            <person name="Labrenz M."/>
            <person name="Spormann A.M."/>
            <person name="Op den Camp H."/>
            <person name="Overmann J."/>
            <person name="Amann R."/>
            <person name="Jetten M.S.M."/>
            <person name="Mascher T."/>
            <person name="Medema M.H."/>
            <person name="Devos D.P."/>
            <person name="Kaster A.-K."/>
            <person name="Ovreas L."/>
            <person name="Rohde M."/>
            <person name="Galperin M.Y."/>
            <person name="Jogler C."/>
        </authorList>
    </citation>
    <scope>NUCLEOTIDE SEQUENCE [LARGE SCALE GENOMIC DNA]</scope>
    <source>
        <strain evidence="2 3">Pan181</strain>
    </source>
</reference>
<protein>
    <submittedName>
        <fullName evidence="2">Uncharacterized protein</fullName>
    </submittedName>
</protein>
<dbReference type="AlphaFoldDB" id="A0A518AV39"/>
<sequence>MQFSMKKMLVVVFLCAYVLAAYSRGNYLHGSGGATLYVFVALLMTLLFARAVWRKPVERVWLVLLTVFAIPVSLAFAYPALINPQCQYFIDQQATEHQARQELAALFADDPAFSNLGVSTVQVKGVNVMITGSVPTESDLERLMCRVQEECDCYEMCGILWEVKVDKERESLTTQ</sequence>
<dbReference type="EMBL" id="CP036278">
    <property type="protein sequence ID" value="QDU58586.1"/>
    <property type="molecule type" value="Genomic_DNA"/>
</dbReference>
<dbReference type="KEGG" id="amuc:Pan181_48250"/>
<name>A0A518AV39_9BACT</name>
<feature type="transmembrane region" description="Helical" evidence="1">
    <location>
        <begin position="60"/>
        <end position="81"/>
    </location>
</feature>
<dbReference type="Proteomes" id="UP000315750">
    <property type="component" value="Chromosome"/>
</dbReference>
<evidence type="ECO:0000256" key="1">
    <source>
        <dbReference type="SAM" id="Phobius"/>
    </source>
</evidence>
<keyword evidence="1" id="KW-0472">Membrane</keyword>
<evidence type="ECO:0000313" key="2">
    <source>
        <dbReference type="EMBL" id="QDU58586.1"/>
    </source>
</evidence>
<keyword evidence="3" id="KW-1185">Reference proteome</keyword>
<gene>
    <name evidence="2" type="ORF">Pan181_48250</name>
</gene>
<feature type="transmembrane region" description="Helical" evidence="1">
    <location>
        <begin position="36"/>
        <end position="53"/>
    </location>
</feature>
<proteinExistence type="predicted"/>
<accession>A0A518AV39</accession>
<evidence type="ECO:0000313" key="3">
    <source>
        <dbReference type="Proteomes" id="UP000315750"/>
    </source>
</evidence>
<keyword evidence="1" id="KW-1133">Transmembrane helix</keyword>
<organism evidence="2 3">
    <name type="scientific">Aeoliella mucimassa</name>
    <dbReference type="NCBI Taxonomy" id="2527972"/>
    <lineage>
        <taxon>Bacteria</taxon>
        <taxon>Pseudomonadati</taxon>
        <taxon>Planctomycetota</taxon>
        <taxon>Planctomycetia</taxon>
        <taxon>Pirellulales</taxon>
        <taxon>Lacipirellulaceae</taxon>
        <taxon>Aeoliella</taxon>
    </lineage>
</organism>